<keyword evidence="4" id="KW-1185">Reference proteome</keyword>
<comment type="caution">
    <text evidence="3">The sequence shown here is derived from an EMBL/GenBank/DDBJ whole genome shotgun (WGS) entry which is preliminary data.</text>
</comment>
<evidence type="ECO:0000256" key="1">
    <source>
        <dbReference type="SAM" id="Coils"/>
    </source>
</evidence>
<evidence type="ECO:0000259" key="2">
    <source>
        <dbReference type="Pfam" id="PF08241"/>
    </source>
</evidence>
<feature type="coiled-coil region" evidence="1">
    <location>
        <begin position="324"/>
        <end position="382"/>
    </location>
</feature>
<keyword evidence="1" id="KW-0175">Coiled coil</keyword>
<dbReference type="SUPFAM" id="SSF53335">
    <property type="entry name" value="S-adenosyl-L-methionine-dependent methyltransferases"/>
    <property type="match status" value="1"/>
</dbReference>
<dbReference type="Pfam" id="PF08241">
    <property type="entry name" value="Methyltransf_11"/>
    <property type="match status" value="1"/>
</dbReference>
<dbReference type="EMBL" id="BMNW01000008">
    <property type="protein sequence ID" value="GGM22194.1"/>
    <property type="molecule type" value="Genomic_DNA"/>
</dbReference>
<reference evidence="4" key="1">
    <citation type="journal article" date="2019" name="Int. J. Syst. Evol. Microbiol.">
        <title>The Global Catalogue of Microorganisms (GCM) 10K type strain sequencing project: providing services to taxonomists for standard genome sequencing and annotation.</title>
        <authorList>
            <consortium name="The Broad Institute Genomics Platform"/>
            <consortium name="The Broad Institute Genome Sequencing Center for Infectious Disease"/>
            <person name="Wu L."/>
            <person name="Ma J."/>
        </authorList>
    </citation>
    <scope>NUCLEOTIDE SEQUENCE [LARGE SCALE GENOMIC DNA]</scope>
    <source>
        <strain evidence="4">JCM 13501</strain>
    </source>
</reference>
<proteinExistence type="predicted"/>
<gene>
    <name evidence="3" type="ORF">GCM10009425_36280</name>
</gene>
<protein>
    <recommendedName>
        <fullName evidence="2">Methyltransferase type 11 domain-containing protein</fullName>
    </recommendedName>
</protein>
<evidence type="ECO:0000313" key="4">
    <source>
        <dbReference type="Proteomes" id="UP000616499"/>
    </source>
</evidence>
<name>A0ABQ2GZV6_9PSED</name>
<evidence type="ECO:0000313" key="3">
    <source>
        <dbReference type="EMBL" id="GGM22194.1"/>
    </source>
</evidence>
<dbReference type="Proteomes" id="UP000616499">
    <property type="component" value="Unassembled WGS sequence"/>
</dbReference>
<organism evidence="3 4">
    <name type="scientific">Pseudomonas asuensis</name>
    <dbReference type="NCBI Taxonomy" id="1825787"/>
    <lineage>
        <taxon>Bacteria</taxon>
        <taxon>Pseudomonadati</taxon>
        <taxon>Pseudomonadota</taxon>
        <taxon>Gammaproteobacteria</taxon>
        <taxon>Pseudomonadales</taxon>
        <taxon>Pseudomonadaceae</taxon>
        <taxon>Pseudomonas</taxon>
    </lineage>
</organism>
<feature type="domain" description="Methyltransferase type 11" evidence="2">
    <location>
        <begin position="44"/>
        <end position="137"/>
    </location>
</feature>
<dbReference type="CDD" id="cd02440">
    <property type="entry name" value="AdoMet_MTases"/>
    <property type="match status" value="1"/>
</dbReference>
<sequence length="540" mass="61114">MSGSFYRAFEDRYRGSRELIKNRQEVYLPFIQPLKELYKECSALDIGCGRGEWLELLMEKGFQARGIDLDEGMLEACRVLELPAEQGDALETLKALPESSQAIVSGFHVAEHIPFPILQDIVTEAVRVLKPAGLLILETPNAENIVVGTNNFYLDPTHERPIPHLLLSFLTEYSGFARTKLLRLQENLEEDLASVGLKSVLAGVSQDYAVIAQKAGDAESLGLFDHVFAEEYGVSLDFLAQQYDARIRETIQSIEIRLNEGLEKELLIGDKLKQLQDDSSRLAEEVKSAILNEFNVKFTTVEKRLDEVLSSQNEFINKQVSIYKKSIEDLQVDYKKSIEELQAELQAVSSRNNYLEGLKNELQAQEEKNNSIQHQLNESLSNAHNWYLRAIDYQGQIEKLKGSSSWKVTAPLRYMALKFDTAGEAEVSFPRKFIVITKKLARNILVKTMRGVINNSEYKRHAKSFLVRYPSLYNKLVNIAYGAGLVGGNNFVNKPSVTVPFNPNSFIQGLEPDDSDLSESAKIYYQRLKKAIQENSEEAR</sequence>
<dbReference type="InterPro" id="IPR013216">
    <property type="entry name" value="Methyltransf_11"/>
</dbReference>
<dbReference type="RefSeq" id="WP_188867529.1">
    <property type="nucleotide sequence ID" value="NZ_BMNW01000008.1"/>
</dbReference>
<accession>A0ABQ2GZV6</accession>
<dbReference type="InterPro" id="IPR029063">
    <property type="entry name" value="SAM-dependent_MTases_sf"/>
</dbReference>
<dbReference type="Gene3D" id="3.40.50.150">
    <property type="entry name" value="Vaccinia Virus protein VP39"/>
    <property type="match status" value="1"/>
</dbReference>